<dbReference type="PANTHER" id="PTHR43308:SF1">
    <property type="entry name" value="OUTER MEMBRANE PROTEIN ALPHA"/>
    <property type="match status" value="1"/>
</dbReference>
<evidence type="ECO:0000256" key="2">
    <source>
        <dbReference type="RuleBase" id="RU363072"/>
    </source>
</evidence>
<dbReference type="InterPro" id="IPR007049">
    <property type="entry name" value="Carb-sel_porin_OprB"/>
</dbReference>
<feature type="domain" description="SLH" evidence="3">
    <location>
        <begin position="69"/>
        <end position="133"/>
    </location>
</feature>
<dbReference type="Proteomes" id="UP000238634">
    <property type="component" value="Unassembled WGS sequence"/>
</dbReference>
<dbReference type="InterPro" id="IPR047684">
    <property type="entry name" value="Por_som-like"/>
</dbReference>
<dbReference type="NCBIfam" id="NF033921">
    <property type="entry name" value="por_somb"/>
    <property type="match status" value="1"/>
</dbReference>
<dbReference type="EMBL" id="PVWG01000009">
    <property type="protein sequence ID" value="PSB19759.1"/>
    <property type="molecule type" value="Genomic_DNA"/>
</dbReference>
<feature type="chain" id="PRO_5015368957" description="SLH domain-containing protein" evidence="2">
    <location>
        <begin position="29"/>
        <end position="551"/>
    </location>
</feature>
<dbReference type="InterPro" id="IPR001119">
    <property type="entry name" value="SLH_dom"/>
</dbReference>
<gene>
    <name evidence="4" type="ORF">C7B65_10760</name>
</gene>
<dbReference type="Gene3D" id="2.40.160.180">
    <property type="entry name" value="Carbohydrate-selective porin OprB"/>
    <property type="match status" value="1"/>
</dbReference>
<evidence type="ECO:0000256" key="1">
    <source>
        <dbReference type="ARBA" id="ARBA00008769"/>
    </source>
</evidence>
<keyword evidence="5" id="KW-1185">Reference proteome</keyword>
<accession>A0A2T1DGX8</accession>
<dbReference type="PROSITE" id="PS51272">
    <property type="entry name" value="SLH"/>
    <property type="match status" value="1"/>
</dbReference>
<sequence>MTNLLFKTFWLNPAIVAASLTVSSVATAADVPAVVSAKTEPMQLAQAAETTLESEVSDSSETALSQVTSVSQLSDVRPTDWAFQALQSLVERYGCIVGYPDKTFRGNRATTRFEFAAGLNACLDRINELIAAATADLVKKEDLAILQRLQEEFAVELATLRGRVDALEARTGALEKQQFSTTTKLSGEVVIGIAGVAAGRTISGREVSKNTIIGDRVRLNFDTSFTGNDLLRTRLQAFNLAALPTDRVNGDLLTREGNFRFAADGDNSVAIDALLYQFPLGSKTTVTIEANAGAIDDFTDTLNPYLDGDGATGALTHFGTRNSIYYLVNGAGLGLRHSFSDALELSLGYLANDPANPANGAGLFNGSYGAIAQLTFKPSEALALGLTYIHAYNNDFTANGSVGSDLANFRESTGEAFSTDAYGIEASFQLSPKININGSVGYTNAQAVTGGRGSFDIWNWQVGLAFPDLGKKGNLAGIIVGQEPKVTGSRGALGQAFGRDRDTSLHVEGFYQYQLTDNIALTPGIVWLTAPNHDNRNNDVVIGTVRATFTF</sequence>
<comment type="similarity">
    <text evidence="1 2">Belongs to the OprB family.</text>
</comment>
<dbReference type="GO" id="GO:0016020">
    <property type="term" value="C:membrane"/>
    <property type="evidence" value="ECO:0007669"/>
    <property type="project" value="InterPro"/>
</dbReference>
<proteinExistence type="inferred from homology"/>
<dbReference type="STRING" id="1920490.GCA_001895925_00081"/>
<dbReference type="Pfam" id="PF00395">
    <property type="entry name" value="SLH"/>
    <property type="match status" value="1"/>
</dbReference>
<dbReference type="InterPro" id="IPR038673">
    <property type="entry name" value="OprB_sf"/>
</dbReference>
<dbReference type="AlphaFoldDB" id="A0A2T1DGX8"/>
<reference evidence="4 5" key="1">
    <citation type="submission" date="2018-02" db="EMBL/GenBank/DDBJ databases">
        <authorList>
            <person name="Cohen D.B."/>
            <person name="Kent A.D."/>
        </authorList>
    </citation>
    <scope>NUCLEOTIDE SEQUENCE [LARGE SCALE GENOMIC DNA]</scope>
    <source>
        <strain evidence="4 5">ULC007</strain>
    </source>
</reference>
<comment type="caution">
    <text evidence="4">The sequence shown here is derived from an EMBL/GenBank/DDBJ whole genome shotgun (WGS) entry which is preliminary data.</text>
</comment>
<evidence type="ECO:0000259" key="3">
    <source>
        <dbReference type="PROSITE" id="PS51272"/>
    </source>
</evidence>
<evidence type="ECO:0000313" key="5">
    <source>
        <dbReference type="Proteomes" id="UP000238634"/>
    </source>
</evidence>
<reference evidence="4 5" key="2">
    <citation type="submission" date="2018-03" db="EMBL/GenBank/DDBJ databases">
        <title>The ancient ancestry and fast evolution of plastids.</title>
        <authorList>
            <person name="Moore K.R."/>
            <person name="Magnabosco C."/>
            <person name="Momper L."/>
            <person name="Gold D.A."/>
            <person name="Bosak T."/>
            <person name="Fournier G.P."/>
        </authorList>
    </citation>
    <scope>NUCLEOTIDE SEQUENCE [LARGE SCALE GENOMIC DNA]</scope>
    <source>
        <strain evidence="4 5">ULC007</strain>
    </source>
</reference>
<dbReference type="SUPFAM" id="SSF56935">
    <property type="entry name" value="Porins"/>
    <property type="match status" value="1"/>
</dbReference>
<organism evidence="4 5">
    <name type="scientific">Phormidesmis priestleyi ULC007</name>
    <dbReference type="NCBI Taxonomy" id="1920490"/>
    <lineage>
        <taxon>Bacteria</taxon>
        <taxon>Bacillati</taxon>
        <taxon>Cyanobacteriota</taxon>
        <taxon>Cyanophyceae</taxon>
        <taxon>Leptolyngbyales</taxon>
        <taxon>Leptolyngbyaceae</taxon>
        <taxon>Phormidesmis</taxon>
    </lineage>
</organism>
<dbReference type="InterPro" id="IPR051465">
    <property type="entry name" value="Cell_Envelope_Struct_Comp"/>
</dbReference>
<feature type="signal peptide" evidence="2">
    <location>
        <begin position="1"/>
        <end position="28"/>
    </location>
</feature>
<name>A0A2T1DGX8_9CYAN</name>
<dbReference type="PANTHER" id="PTHR43308">
    <property type="entry name" value="OUTER MEMBRANE PROTEIN ALPHA-RELATED"/>
    <property type="match status" value="1"/>
</dbReference>
<protein>
    <recommendedName>
        <fullName evidence="3">SLH domain-containing protein</fullName>
    </recommendedName>
</protein>
<dbReference type="RefSeq" id="WP_073071583.1">
    <property type="nucleotide sequence ID" value="NZ_MPPI01000012.1"/>
</dbReference>
<dbReference type="GO" id="GO:0008643">
    <property type="term" value="P:carbohydrate transport"/>
    <property type="evidence" value="ECO:0007669"/>
    <property type="project" value="InterPro"/>
</dbReference>
<dbReference type="Pfam" id="PF04966">
    <property type="entry name" value="OprB"/>
    <property type="match status" value="1"/>
</dbReference>
<evidence type="ECO:0000313" key="4">
    <source>
        <dbReference type="EMBL" id="PSB19759.1"/>
    </source>
</evidence>
<dbReference type="OrthoDB" id="568669at2"/>
<dbReference type="GO" id="GO:0015288">
    <property type="term" value="F:porin activity"/>
    <property type="evidence" value="ECO:0007669"/>
    <property type="project" value="InterPro"/>
</dbReference>
<keyword evidence="2" id="KW-0732">Signal</keyword>